<protein>
    <submittedName>
        <fullName evidence="4">14-3-3 protein</fullName>
    </submittedName>
</protein>
<dbReference type="InterPro" id="IPR023410">
    <property type="entry name" value="14-3-3_domain"/>
</dbReference>
<feature type="site" description="Interaction with phosphoserine on interacting protein" evidence="2">
    <location>
        <position position="132"/>
    </location>
</feature>
<evidence type="ECO:0000259" key="3">
    <source>
        <dbReference type="SMART" id="SM00101"/>
    </source>
</evidence>
<accession>B9ZYV0</accession>
<dbReference type="PRINTS" id="PR00305">
    <property type="entry name" value="1433ZETA"/>
</dbReference>
<dbReference type="Pfam" id="PF00244">
    <property type="entry name" value="14-3-3"/>
    <property type="match status" value="1"/>
</dbReference>
<dbReference type="PIRSF" id="PIRSF000868">
    <property type="entry name" value="14-3-3"/>
    <property type="match status" value="1"/>
</dbReference>
<dbReference type="AlphaFoldDB" id="B9ZYV0"/>
<dbReference type="InterPro" id="IPR000308">
    <property type="entry name" value="14-3-3"/>
</dbReference>
<feature type="site" description="Interaction with phosphoserine on interacting protein" evidence="2">
    <location>
        <position position="62"/>
    </location>
</feature>
<dbReference type="CDD" id="cd08774">
    <property type="entry name" value="14-3-3"/>
    <property type="match status" value="1"/>
</dbReference>
<dbReference type="EMBL" id="AB539525">
    <property type="protein sequence ID" value="BAJ09728.1"/>
    <property type="molecule type" value="mRNA"/>
</dbReference>
<dbReference type="Gene3D" id="1.20.190.20">
    <property type="entry name" value="14-3-3 domain"/>
    <property type="match status" value="1"/>
</dbReference>
<dbReference type="EMBL" id="AB429226">
    <property type="protein sequence ID" value="BAH29713.1"/>
    <property type="molecule type" value="Genomic_DNA"/>
</dbReference>
<dbReference type="SMART" id="SM00101">
    <property type="entry name" value="14_3_3"/>
    <property type="match status" value="1"/>
</dbReference>
<proteinExistence type="evidence at transcript level"/>
<evidence type="ECO:0000313" key="5">
    <source>
        <dbReference type="EMBL" id="BAJ09728.1"/>
    </source>
</evidence>
<organism evidence="4">
    <name type="scientific">Dicyema japonicum</name>
    <name type="common">Dicyemid mesozoan</name>
    <dbReference type="NCBI Taxonomy" id="399803"/>
    <lineage>
        <taxon>Eukaryota</taxon>
        <taxon>Metazoa</taxon>
        <taxon>Spiralia</taxon>
        <taxon>Lophotrochozoa</taxon>
        <taxon>Mesozoa</taxon>
        <taxon>Dicyemida</taxon>
        <taxon>Rhombozoa</taxon>
        <taxon>Dicyemidae</taxon>
        <taxon>Dicyema</taxon>
    </lineage>
</organism>
<sequence>MASNVQWSNLADGIDITDQAFRSSDTCTLIEDYLSDKTLDDVPENVRNCMSSCCKNNVSQYRNGVRTLDALSRREEYKGGIAPEVIEQIRGDCVEKILDGVAFACRIAERLAHMSSLEVKVFAHKMKGDYNRYAAEVLVSSEKYVEISRNAYTDAEELAKNLSPQHTLRLGLALNSSVFYYEIMNNSMKAMQVAKDAFAQAHVDMEDEDMINPDSANILQLIKDNMDLWGRKDDSDESTTDDV</sequence>
<evidence type="ECO:0000313" key="4">
    <source>
        <dbReference type="EMBL" id="BAH29713.1"/>
    </source>
</evidence>
<comment type="similarity">
    <text evidence="1">Belongs to the 14-3-3 family.</text>
</comment>
<dbReference type="PANTHER" id="PTHR18860">
    <property type="entry name" value="14-3-3 PROTEIN"/>
    <property type="match status" value="1"/>
</dbReference>
<evidence type="ECO:0000256" key="2">
    <source>
        <dbReference type="PIRSR" id="PIRSR000868-1"/>
    </source>
</evidence>
<dbReference type="InterPro" id="IPR036815">
    <property type="entry name" value="14-3-3_dom_sf"/>
</dbReference>
<reference evidence="4" key="2">
    <citation type="journal article" date="2010" name="Gene">
        <title>Unique genome of dicyemid mesozoan: highly shortened spliceosomal introns in conservative exon/intron structure.</title>
        <authorList>
            <person name="Ogino K."/>
            <person name="Tsuneki K."/>
            <person name="Furuya H."/>
        </authorList>
    </citation>
    <scope>NUCLEOTIDE SEQUENCE</scope>
</reference>
<name>B9ZYV0_DICJA</name>
<feature type="domain" description="14-3-3" evidence="3">
    <location>
        <begin position="1"/>
        <end position="241"/>
    </location>
</feature>
<gene>
    <name evidence="5" type="primary">14-3-3</name>
</gene>
<dbReference type="SUPFAM" id="SSF48445">
    <property type="entry name" value="14-3-3 protein"/>
    <property type="match status" value="1"/>
</dbReference>
<evidence type="ECO:0000256" key="1">
    <source>
        <dbReference type="ARBA" id="ARBA00006141"/>
    </source>
</evidence>
<reference evidence="5" key="1">
    <citation type="submission" date="2009-12" db="EMBL/GenBank/DDBJ databases">
        <title>Distinction of cell types in dicyemid mesozoans (phylum dicyemida) by expression patterns of 16 genes.</title>
        <authorList>
            <person name="Ogino K."/>
            <person name="Tsuneki K."/>
            <person name="Furuya H."/>
        </authorList>
    </citation>
    <scope>NUCLEOTIDE SEQUENCE</scope>
</reference>